<keyword evidence="11" id="KW-0694">RNA-binding</keyword>
<evidence type="ECO:0000256" key="2">
    <source>
        <dbReference type="ARBA" id="ARBA00004717"/>
    </source>
</evidence>
<protein>
    <recommendedName>
        <fullName evidence="7 16">Aconitate hydratase B</fullName>
        <ecNumber evidence="5 16">4.2.1.3</ecNumber>
        <ecNumber evidence="6 16">4.2.1.99</ecNumber>
    </recommendedName>
    <alternativeName>
        <fullName evidence="16">2-methylisocitrate dehydratase</fullName>
    </alternativeName>
</protein>
<dbReference type="RefSeq" id="WP_011242949.1">
    <property type="nucleotide sequence ID" value="NC_006576.1"/>
</dbReference>
<evidence type="ECO:0000313" key="22">
    <source>
        <dbReference type="EMBL" id="BAD78827.1"/>
    </source>
</evidence>
<dbReference type="FunFam" id="3.30.499.10:FF:000008">
    <property type="entry name" value="Aconitate hydratase B"/>
    <property type="match status" value="1"/>
</dbReference>
<organism evidence="22 23">
    <name type="scientific">Synechococcus sp. (strain ATCC 27144 / PCC 6301 / SAUG 1402/1)</name>
    <name type="common">Anacystis nidulans</name>
    <dbReference type="NCBI Taxonomy" id="269084"/>
    <lineage>
        <taxon>Bacteria</taxon>
        <taxon>Bacillati</taxon>
        <taxon>Cyanobacteriota</taxon>
        <taxon>Cyanophyceae</taxon>
        <taxon>Synechococcales</taxon>
        <taxon>Synechococcaceae</taxon>
        <taxon>Synechococcus</taxon>
    </lineage>
</organism>
<dbReference type="Proteomes" id="UP000001175">
    <property type="component" value="Chromosome"/>
</dbReference>
<dbReference type="PROSITE" id="PS00450">
    <property type="entry name" value="ACONITASE_1"/>
    <property type="match status" value="1"/>
</dbReference>
<dbReference type="InterPro" id="IPR015928">
    <property type="entry name" value="Aconitase/3IPM_dehydase_swvl"/>
</dbReference>
<dbReference type="NCBIfam" id="NF006690">
    <property type="entry name" value="PRK09238.1"/>
    <property type="match status" value="1"/>
</dbReference>
<keyword evidence="12 17" id="KW-0408">Iron</keyword>
<dbReference type="InterPro" id="IPR036288">
    <property type="entry name" value="Aconitase_B_HEAT-like_dom_sf"/>
</dbReference>
<keyword evidence="13 17" id="KW-0411">Iron-sulfur</keyword>
<dbReference type="SUPFAM" id="SSF74778">
    <property type="entry name" value="Aconitase B, N-terminal domain"/>
    <property type="match status" value="1"/>
</dbReference>
<dbReference type="eggNOG" id="COG1049">
    <property type="taxonomic scope" value="Bacteria"/>
</dbReference>
<evidence type="ECO:0000256" key="11">
    <source>
        <dbReference type="ARBA" id="ARBA00022884"/>
    </source>
</evidence>
<dbReference type="PROSITE" id="PS01244">
    <property type="entry name" value="ACONITASE_2"/>
    <property type="match status" value="1"/>
</dbReference>
<feature type="binding site" evidence="18">
    <location>
        <begin position="404"/>
        <end position="406"/>
    </location>
    <ligand>
        <name>substrate</name>
    </ligand>
</feature>
<dbReference type="Gene3D" id="1.25.40.310">
    <property type="entry name" value="Aconitate B, HEAT-like domain"/>
    <property type="match status" value="1"/>
</dbReference>
<comment type="pathway">
    <text evidence="3">Organic acid metabolism; propanoate degradation.</text>
</comment>
<evidence type="ECO:0000256" key="18">
    <source>
        <dbReference type="PIRSR" id="PIRSR036687-2"/>
    </source>
</evidence>
<comment type="cofactor">
    <cofactor evidence="17">
        <name>[4Fe-4S] cluster</name>
        <dbReference type="ChEBI" id="CHEBI:49883"/>
    </cofactor>
    <text evidence="17">Binds 1 [4Fe-4S] cluster per subunit.</text>
</comment>
<dbReference type="InterPro" id="IPR036008">
    <property type="entry name" value="Aconitase_4Fe-4S_dom"/>
</dbReference>
<evidence type="ECO:0000259" key="21">
    <source>
        <dbReference type="Pfam" id="PF11791"/>
    </source>
</evidence>
<dbReference type="InterPro" id="IPR018136">
    <property type="entry name" value="Aconitase_4Fe-4S_BS"/>
</dbReference>
<dbReference type="NCBIfam" id="TIGR00117">
    <property type="entry name" value="acnB"/>
    <property type="match status" value="1"/>
</dbReference>
<dbReference type="InterPro" id="IPR001030">
    <property type="entry name" value="Acoase/IPM_deHydtase_lsu_aba"/>
</dbReference>
<evidence type="ECO:0000256" key="13">
    <source>
        <dbReference type="ARBA" id="ARBA00023014"/>
    </source>
</evidence>
<feature type="domain" description="Aconitase B HEAT-like" evidence="21">
    <location>
        <begin position="4"/>
        <end position="157"/>
    </location>
</feature>
<dbReference type="Gene3D" id="3.30.499.10">
    <property type="entry name" value="Aconitase, domain 3"/>
    <property type="match status" value="2"/>
</dbReference>
<dbReference type="GO" id="GO:0005829">
    <property type="term" value="C:cytosol"/>
    <property type="evidence" value="ECO:0007669"/>
    <property type="project" value="InterPro"/>
</dbReference>
<accession>A0A0H3K0R7</accession>
<feature type="binding site" evidence="17">
    <location>
        <position position="700"/>
    </location>
    <ligand>
        <name>[4Fe-4S] cluster</name>
        <dbReference type="ChEBI" id="CHEBI:49883"/>
    </ligand>
</feature>
<dbReference type="GO" id="GO:0047456">
    <property type="term" value="F:2-methylisocitrate dehydratase activity"/>
    <property type="evidence" value="ECO:0007669"/>
    <property type="project" value="UniProtKB-EC"/>
</dbReference>
<dbReference type="GeneID" id="72429753"/>
<dbReference type="InterPro" id="IPR004406">
    <property type="entry name" value="Aconitase_B"/>
</dbReference>
<dbReference type="AlphaFoldDB" id="A0A0H3K0R7"/>
<feature type="binding site" evidence="18">
    <location>
        <position position="488"/>
    </location>
    <ligand>
        <name>substrate</name>
    </ligand>
</feature>
<evidence type="ECO:0000256" key="14">
    <source>
        <dbReference type="ARBA" id="ARBA00023239"/>
    </source>
</evidence>
<evidence type="ECO:0000313" key="23">
    <source>
        <dbReference type="Proteomes" id="UP000001175"/>
    </source>
</evidence>
<dbReference type="CDD" id="cd01576">
    <property type="entry name" value="AcnB_Swivel"/>
    <property type="match status" value="1"/>
</dbReference>
<evidence type="ECO:0000256" key="3">
    <source>
        <dbReference type="ARBA" id="ARBA00005026"/>
    </source>
</evidence>
<dbReference type="GO" id="GO:0003994">
    <property type="term" value="F:aconitate hydratase activity"/>
    <property type="evidence" value="ECO:0007669"/>
    <property type="project" value="UniProtKB-EC"/>
</dbReference>
<feature type="binding site" evidence="18">
    <location>
        <position position="785"/>
    </location>
    <ligand>
        <name>substrate</name>
    </ligand>
</feature>
<evidence type="ECO:0000256" key="7">
    <source>
        <dbReference type="ARBA" id="ARBA00019379"/>
    </source>
</evidence>
<evidence type="ECO:0000256" key="8">
    <source>
        <dbReference type="ARBA" id="ARBA00022485"/>
    </source>
</evidence>
<dbReference type="EMBL" id="AP008231">
    <property type="protein sequence ID" value="BAD78827.1"/>
    <property type="molecule type" value="Genomic_DNA"/>
</dbReference>
<dbReference type="GO" id="GO:0046872">
    <property type="term" value="F:metal ion binding"/>
    <property type="evidence" value="ECO:0007669"/>
    <property type="project" value="UniProtKB-KW"/>
</dbReference>
<dbReference type="UniPathway" id="UPA00223">
    <property type="reaction ID" value="UER00718"/>
</dbReference>
<dbReference type="InterPro" id="IPR015932">
    <property type="entry name" value="Aconitase_dom2"/>
</dbReference>
<sequence length="861" mass="92335">MLEAYRQAAAEREALGVPPLPLDADQTAALCELLQAPPVGEEATLLHLLRDRVPPGVDQAAYVKATFLSAIAHGETTSPLIMPVEAVELLGTMIGGYNVAALIDLLKSADVAIATAAVAALSKTLLVYDAYNDVVALAETNAYAQQVLESWAKAEWFTSKPTLPEAITVTIFKVPGETNTDDLSPATHATTRPDIPLHAQAMLETRLPGSLETIPVLKEKGYPLAYVGDVVGTGSSRKSAINSVLWHIGEDIPFVPNKRSGGIILGGKIAPIFFNTAEDSGALPIECDVSALDTGMVVTIYPYEGVIKDEAGTVLSTFSLKPDTILDEVRAGGRIPLLIGRSLTDKVRSQLGLPVSDVFVRPQPPADTGKGFTLAQKMVGRACGLPGVRPGTSCEPIMTTVGSQDTTGPMTRDEMKELACLGFSADLVMQSFCHTAAYPKPVDIKTHKTLPDFIAQRGGVALKPGDGIIHSWLNRMLLPDTVGTGGDSHTRFPLGISFPAGSGLVAFAAAIGAMPLDMPESVLVRFTGSLQPGITLRDVVNAIPYQAIQQGLLTVSKENKVNVFSGRIMEIEGLPDLKLEQAFELTDATAERSCAGSTIKLSEDTVAEYLRSNVALMKNMIARGYEDSRTLARRIRQMEDWLANPQLLSADEDAEYAAVIEINLDELTEPILACPNDPDNVKKLSEVAGDPIHEIFIGSCMTNIGHYRAAAKVLEGEGQVGGRLWICPPTRMDEDRLKEEGYYSTFAAAGARLEVPGCSLCMGNQARVADNTTVFSTSTRNFNNRMGKGAQVYLGSAELAAVCALLGRIPTLEEYLKVAAEKINPFAADLYQYLNFDQLEGFAEEGRVKSTEEVDRILTTV</sequence>
<evidence type="ECO:0000256" key="16">
    <source>
        <dbReference type="PIRNR" id="PIRNR036687"/>
    </source>
</evidence>
<dbReference type="Gene3D" id="3.20.19.10">
    <property type="entry name" value="Aconitase, domain 4"/>
    <property type="match status" value="1"/>
</dbReference>
<keyword evidence="10 17" id="KW-0479">Metal-binding</keyword>
<dbReference type="PIRSF" id="PIRSF036687">
    <property type="entry name" value="AcnB"/>
    <property type="match status" value="1"/>
</dbReference>
<dbReference type="Pfam" id="PF11791">
    <property type="entry name" value="Aconitase_B_N"/>
    <property type="match status" value="1"/>
</dbReference>
<evidence type="ECO:0000256" key="15">
    <source>
        <dbReference type="ARBA" id="ARBA00023501"/>
    </source>
</evidence>
<dbReference type="GO" id="GO:0003723">
    <property type="term" value="F:RNA binding"/>
    <property type="evidence" value="ECO:0007669"/>
    <property type="project" value="UniProtKB-KW"/>
</dbReference>
<dbReference type="PANTHER" id="PTHR43160:SF4">
    <property type="entry name" value="ACONITATE HYDRATASE B"/>
    <property type="match status" value="1"/>
</dbReference>
<feature type="binding site" evidence="17">
    <location>
        <position position="761"/>
    </location>
    <ligand>
        <name>[4Fe-4S] cluster</name>
        <dbReference type="ChEBI" id="CHEBI:49883"/>
    </ligand>
</feature>
<dbReference type="SUPFAM" id="SSF52016">
    <property type="entry name" value="LeuD/IlvD-like"/>
    <property type="match status" value="1"/>
</dbReference>
<feature type="binding site" evidence="18">
    <location>
        <position position="780"/>
    </location>
    <ligand>
        <name>substrate</name>
    </ligand>
</feature>
<dbReference type="Gene3D" id="3.40.1060.10">
    <property type="entry name" value="Aconitase, Domain 2"/>
    <property type="match status" value="1"/>
</dbReference>
<keyword evidence="14 16" id="KW-0456">Lyase</keyword>
<feature type="domain" description="Aconitase/3-isopropylmalate dehydratase large subunit alpha/beta/alpha" evidence="19">
    <location>
        <begin position="448"/>
        <end position="807"/>
    </location>
</feature>
<evidence type="ECO:0000259" key="19">
    <source>
        <dbReference type="Pfam" id="PF00330"/>
    </source>
</evidence>
<keyword evidence="8 17" id="KW-0004">4Fe-4S</keyword>
<dbReference type="GO" id="GO:0051539">
    <property type="term" value="F:4 iron, 4 sulfur cluster binding"/>
    <property type="evidence" value="ECO:0007669"/>
    <property type="project" value="UniProtKB-KW"/>
</dbReference>
<dbReference type="InterPro" id="IPR050926">
    <property type="entry name" value="Aconitase/IPM_isomerase"/>
</dbReference>
<dbReference type="CDD" id="cd01581">
    <property type="entry name" value="AcnB"/>
    <property type="match status" value="1"/>
</dbReference>
<feature type="binding site" evidence="18">
    <location>
        <position position="192"/>
    </location>
    <ligand>
        <name>substrate</name>
    </ligand>
</feature>
<evidence type="ECO:0000256" key="6">
    <source>
        <dbReference type="ARBA" id="ARBA00013250"/>
    </source>
</evidence>
<reference evidence="22 23" key="1">
    <citation type="journal article" date="2007" name="Photosyn. Res.">
        <title>Complete nucleotide sequence of the freshwater unicellular cyanobacterium Synechococcus elongatus PCC 6301 chromosome: gene content and organization.</title>
        <authorList>
            <person name="Sugita C."/>
            <person name="Ogata K."/>
            <person name="Shikata M."/>
            <person name="Jikuya H."/>
            <person name="Takano J."/>
            <person name="Furumichi M."/>
            <person name="Kanehisa M."/>
            <person name="Omata T."/>
            <person name="Sugiura M."/>
            <person name="Sugita M."/>
        </authorList>
    </citation>
    <scope>NUCLEOTIDE SEQUENCE [LARGE SCALE GENOMIC DNA]</scope>
    <source>
        <strain evidence="23">ATCC 27144 / PCC 6301 / SAUG 1402/1</strain>
    </source>
</reference>
<comment type="pathway">
    <text evidence="2 16">Carbohydrate metabolism; tricarboxylic acid cycle; isocitrate from oxaloacetate: step 2/2.</text>
</comment>
<dbReference type="InterPro" id="IPR015931">
    <property type="entry name" value="Acnase/IPM_dHydase_lsu_aba_1/3"/>
</dbReference>
<evidence type="ECO:0000256" key="17">
    <source>
        <dbReference type="PIRSR" id="PIRSR036687-1"/>
    </source>
</evidence>
<evidence type="ECO:0000256" key="4">
    <source>
        <dbReference type="ARBA" id="ARBA00007185"/>
    </source>
</evidence>
<evidence type="ECO:0000256" key="12">
    <source>
        <dbReference type="ARBA" id="ARBA00023004"/>
    </source>
</evidence>
<comment type="catalytic activity">
    <reaction evidence="1 16">
        <text>(2S,3R)-3-hydroxybutane-1,2,3-tricarboxylate = 2-methyl-cis-aconitate + H2O</text>
        <dbReference type="Rhea" id="RHEA:17941"/>
        <dbReference type="ChEBI" id="CHEBI:15377"/>
        <dbReference type="ChEBI" id="CHEBI:57429"/>
        <dbReference type="ChEBI" id="CHEBI:57872"/>
        <dbReference type="EC" id="4.2.1.99"/>
    </reaction>
</comment>
<keyword evidence="9 16" id="KW-0816">Tricarboxylic acid cycle</keyword>
<dbReference type="FunFam" id="1.25.40.310:FF:000001">
    <property type="entry name" value="Aconitate hydratase B"/>
    <property type="match status" value="1"/>
</dbReference>
<evidence type="ECO:0000256" key="5">
    <source>
        <dbReference type="ARBA" id="ARBA00012926"/>
    </source>
</evidence>
<dbReference type="Pfam" id="PF06434">
    <property type="entry name" value="Aconitase_2_N"/>
    <property type="match status" value="1"/>
</dbReference>
<evidence type="ECO:0000256" key="9">
    <source>
        <dbReference type="ARBA" id="ARBA00022532"/>
    </source>
</evidence>
<feature type="binding site" evidence="17">
    <location>
        <position position="758"/>
    </location>
    <ligand>
        <name>[4Fe-4S] cluster</name>
        <dbReference type="ChEBI" id="CHEBI:49883"/>
    </ligand>
</feature>
<dbReference type="SMR" id="A0A0H3K0R7"/>
<feature type="binding site" evidence="18">
    <location>
        <begin position="235"/>
        <end position="237"/>
    </location>
    <ligand>
        <name>substrate</name>
    </ligand>
</feature>
<dbReference type="PANTHER" id="PTHR43160">
    <property type="entry name" value="ACONITATE HYDRATASE B"/>
    <property type="match status" value="1"/>
</dbReference>
<dbReference type="UniPathway" id="UPA00946"/>
<name>A0A0H3K0R7_SYNP6</name>
<dbReference type="GO" id="GO:0006099">
    <property type="term" value="P:tricarboxylic acid cycle"/>
    <property type="evidence" value="ECO:0007669"/>
    <property type="project" value="UniProtKB-UniPathway"/>
</dbReference>
<dbReference type="InterPro" id="IPR015933">
    <property type="entry name" value="Aconitase_B_HEAT-like_dom"/>
</dbReference>
<dbReference type="EC" id="4.2.1.3" evidence="5 16"/>
<dbReference type="Pfam" id="PF00330">
    <property type="entry name" value="Aconitase"/>
    <property type="match status" value="1"/>
</dbReference>
<dbReference type="GO" id="GO:0019629">
    <property type="term" value="P:propionate catabolic process, 2-methylcitrate cycle"/>
    <property type="evidence" value="ECO:0007669"/>
    <property type="project" value="TreeGrafter"/>
</dbReference>
<dbReference type="SUPFAM" id="SSF53732">
    <property type="entry name" value="Aconitase iron-sulfur domain"/>
    <property type="match status" value="1"/>
</dbReference>
<gene>
    <name evidence="22" type="primary">acnB</name>
    <name evidence="22" type="ordered locus">syc0637_d</name>
</gene>
<comment type="similarity">
    <text evidence="4 16">Belongs to the aconitase/IPM isomerase family.</text>
</comment>
<dbReference type="KEGG" id="syc:syc0637_d"/>
<proteinExistence type="inferred from homology"/>
<dbReference type="FunFam" id="3.30.499.10:FF:000001">
    <property type="entry name" value="Aconitate hydratase B"/>
    <property type="match status" value="1"/>
</dbReference>
<feature type="domain" description="Aconitase B swivel" evidence="20">
    <location>
        <begin position="169"/>
        <end position="372"/>
    </location>
</feature>
<comment type="catalytic activity">
    <reaction evidence="15 16">
        <text>citrate = D-threo-isocitrate</text>
        <dbReference type="Rhea" id="RHEA:10336"/>
        <dbReference type="ChEBI" id="CHEBI:15562"/>
        <dbReference type="ChEBI" id="CHEBI:16947"/>
        <dbReference type="EC" id="4.2.1.3"/>
    </reaction>
</comment>
<dbReference type="InterPro" id="IPR015929">
    <property type="entry name" value="Aconitase_B_swivel"/>
</dbReference>
<evidence type="ECO:0000259" key="20">
    <source>
        <dbReference type="Pfam" id="PF06434"/>
    </source>
</evidence>
<evidence type="ECO:0000256" key="10">
    <source>
        <dbReference type="ARBA" id="ARBA00022723"/>
    </source>
</evidence>
<dbReference type="EC" id="4.2.1.99" evidence="6 16"/>
<evidence type="ECO:0000256" key="1">
    <source>
        <dbReference type="ARBA" id="ARBA00000118"/>
    </source>
</evidence>